<keyword evidence="2" id="KW-0378">Hydrolase</keyword>
<dbReference type="GO" id="GO:0047429">
    <property type="term" value="F:nucleoside triphosphate diphosphatase activity"/>
    <property type="evidence" value="ECO:0007669"/>
    <property type="project" value="InterPro"/>
</dbReference>
<dbReference type="Pfam" id="PF02545">
    <property type="entry name" value="Maf"/>
    <property type="match status" value="1"/>
</dbReference>
<evidence type="ECO:0000313" key="3">
    <source>
        <dbReference type="EMBL" id="GAI10718.1"/>
    </source>
</evidence>
<sequence>MAAAAYVDEESQEGESPQEMVCRLSLAKAKTVALSYPEGLIVAADTIVVLNGDVLGKPADEAEAVAMLRRLRGRKHIVFSGVTVYNPALGRAITELVKSAVWMRAYTDEEVARYAASGDPLDKAGAYAIQYQNFSPVERIEGCYACIMGLPLCHLAMALVQLGLMLPVDVPRACQGFTGYRCLVAGEILRDQAVSKLP</sequence>
<reference evidence="3" key="1">
    <citation type="journal article" date="2014" name="Front. Microbiol.">
        <title>High frequency of phylogenetically diverse reductive dehalogenase-homologous genes in deep subseafloor sedimentary metagenomes.</title>
        <authorList>
            <person name="Kawai M."/>
            <person name="Futagami T."/>
            <person name="Toyoda A."/>
            <person name="Takaki Y."/>
            <person name="Nishi S."/>
            <person name="Hori S."/>
            <person name="Arai W."/>
            <person name="Tsubouchi T."/>
            <person name="Morono Y."/>
            <person name="Uchiyama I."/>
            <person name="Ito T."/>
            <person name="Fujiyama A."/>
            <person name="Inagaki F."/>
            <person name="Takami H."/>
        </authorList>
    </citation>
    <scope>NUCLEOTIDE SEQUENCE</scope>
    <source>
        <strain evidence="3">Expedition CK06-06</strain>
    </source>
</reference>
<evidence type="ECO:0000256" key="1">
    <source>
        <dbReference type="ARBA" id="ARBA00001968"/>
    </source>
</evidence>
<dbReference type="InterPro" id="IPR003697">
    <property type="entry name" value="Maf-like"/>
</dbReference>
<dbReference type="NCBIfam" id="TIGR00172">
    <property type="entry name" value="maf"/>
    <property type="match status" value="1"/>
</dbReference>
<proteinExistence type="inferred from homology"/>
<evidence type="ECO:0000256" key="2">
    <source>
        <dbReference type="ARBA" id="ARBA00022801"/>
    </source>
</evidence>
<gene>
    <name evidence="3" type="ORF">S06H3_12871</name>
</gene>
<protein>
    <recommendedName>
        <fullName evidence="4">Maf-like protein</fullName>
    </recommendedName>
</protein>
<dbReference type="AlphaFoldDB" id="X1KVI4"/>
<dbReference type="InterPro" id="IPR029001">
    <property type="entry name" value="ITPase-like_fam"/>
</dbReference>
<dbReference type="EMBL" id="BARV01006285">
    <property type="protein sequence ID" value="GAI10718.1"/>
    <property type="molecule type" value="Genomic_DNA"/>
</dbReference>
<dbReference type="PANTHER" id="PTHR43213:SF5">
    <property type="entry name" value="BIFUNCTIONAL DTTP_UTP PYROPHOSPHATASE_METHYLTRANSFERASE PROTEIN-RELATED"/>
    <property type="match status" value="1"/>
</dbReference>
<dbReference type="HAMAP" id="MF_00528">
    <property type="entry name" value="Maf"/>
    <property type="match status" value="1"/>
</dbReference>
<dbReference type="PANTHER" id="PTHR43213">
    <property type="entry name" value="BIFUNCTIONAL DTTP/UTP PYROPHOSPHATASE/METHYLTRANSFERASE PROTEIN-RELATED"/>
    <property type="match status" value="1"/>
</dbReference>
<dbReference type="CDD" id="cd00555">
    <property type="entry name" value="Maf"/>
    <property type="match status" value="1"/>
</dbReference>
<comment type="cofactor">
    <cofactor evidence="1">
        <name>a divalent metal cation</name>
        <dbReference type="ChEBI" id="CHEBI:60240"/>
    </cofactor>
</comment>
<accession>X1KVI4</accession>
<comment type="caution">
    <text evidence="3">The sequence shown here is derived from an EMBL/GenBank/DDBJ whole genome shotgun (WGS) entry which is preliminary data.</text>
</comment>
<organism evidence="3">
    <name type="scientific">marine sediment metagenome</name>
    <dbReference type="NCBI Taxonomy" id="412755"/>
    <lineage>
        <taxon>unclassified sequences</taxon>
        <taxon>metagenomes</taxon>
        <taxon>ecological metagenomes</taxon>
    </lineage>
</organism>
<dbReference type="SUPFAM" id="SSF52972">
    <property type="entry name" value="ITPase-like"/>
    <property type="match status" value="1"/>
</dbReference>
<dbReference type="Gene3D" id="3.90.950.10">
    <property type="match status" value="1"/>
</dbReference>
<name>X1KVI4_9ZZZZ</name>
<evidence type="ECO:0008006" key="4">
    <source>
        <dbReference type="Google" id="ProtNLM"/>
    </source>
</evidence>